<evidence type="ECO:0000313" key="3">
    <source>
        <dbReference type="EMBL" id="MBM7811936.1"/>
    </source>
</evidence>
<dbReference type="InterPro" id="IPR029063">
    <property type="entry name" value="SAM-dependent_MTases_sf"/>
</dbReference>
<dbReference type="CDD" id="cd02440">
    <property type="entry name" value="AdoMet_MTases"/>
    <property type="match status" value="1"/>
</dbReference>
<dbReference type="PANTHER" id="PTHR44068:SF11">
    <property type="entry name" value="GERANYL DIPHOSPHATE 2-C-METHYLTRANSFERASE"/>
    <property type="match status" value="1"/>
</dbReference>
<reference evidence="3 4" key="1">
    <citation type="submission" date="2021-01" db="EMBL/GenBank/DDBJ databases">
        <title>Sequencing the genomes of 1000 actinobacteria strains.</title>
        <authorList>
            <person name="Klenk H.-P."/>
        </authorList>
    </citation>
    <scope>NUCLEOTIDE SEQUENCE [LARGE SCALE GENOMIC DNA]</scope>
    <source>
        <strain evidence="3 4">DSM 44581</strain>
    </source>
</reference>
<evidence type="ECO:0000259" key="2">
    <source>
        <dbReference type="Pfam" id="PF08241"/>
    </source>
</evidence>
<dbReference type="Proteomes" id="UP001195724">
    <property type="component" value="Unassembled WGS sequence"/>
</dbReference>
<gene>
    <name evidence="3" type="ORF">JOE68_002801</name>
</gene>
<dbReference type="PANTHER" id="PTHR44068">
    <property type="entry name" value="ZGC:194242"/>
    <property type="match status" value="1"/>
</dbReference>
<accession>A0ABS2S6R9</accession>
<organism evidence="3 4">
    <name type="scientific">Saccharothrix algeriensis</name>
    <dbReference type="NCBI Taxonomy" id="173560"/>
    <lineage>
        <taxon>Bacteria</taxon>
        <taxon>Bacillati</taxon>
        <taxon>Actinomycetota</taxon>
        <taxon>Actinomycetes</taxon>
        <taxon>Pseudonocardiales</taxon>
        <taxon>Pseudonocardiaceae</taxon>
        <taxon>Saccharothrix</taxon>
    </lineage>
</organism>
<feature type="domain" description="Methyltransferase type 11" evidence="2">
    <location>
        <begin position="73"/>
        <end position="166"/>
    </location>
</feature>
<sequence>MADDPARAALRRRTYDTGDLSALPVFAGGYINFGYWDGVPLDRDLTAEQRVASQEALYDVVLDALDVTGRRVLEVGSGRGVGARRVARRGVARLTGLDLMPQQVERARAAARDERVAFAVGSASAMPFPADAFDRLLSVEAAQHFEDLAGFAREAARVLAPGGRLAVTTFFAERDDAGPALAELLETFASGLDLAHPIGRFADDLRAAGFTGVRADRLGAHVWPGLDRWVAQVGGPYDWGRNWLVAADRGLLDYYLVTARQPAAWGA</sequence>
<dbReference type="Pfam" id="PF08241">
    <property type="entry name" value="Methyltransf_11"/>
    <property type="match status" value="1"/>
</dbReference>
<dbReference type="InterPro" id="IPR013216">
    <property type="entry name" value="Methyltransf_11"/>
</dbReference>
<comment type="caution">
    <text evidence="3">The sequence shown here is derived from an EMBL/GenBank/DDBJ whole genome shotgun (WGS) entry which is preliminary data.</text>
</comment>
<dbReference type="RefSeq" id="WP_204842762.1">
    <property type="nucleotide sequence ID" value="NZ_JAFBCL010000001.1"/>
</dbReference>
<proteinExistence type="predicted"/>
<dbReference type="SUPFAM" id="SSF53335">
    <property type="entry name" value="S-adenosyl-L-methionine-dependent methyltransferases"/>
    <property type="match status" value="1"/>
</dbReference>
<dbReference type="Gene3D" id="3.40.50.150">
    <property type="entry name" value="Vaccinia Virus protein VP39"/>
    <property type="match status" value="1"/>
</dbReference>
<keyword evidence="4" id="KW-1185">Reference proteome</keyword>
<evidence type="ECO:0000256" key="1">
    <source>
        <dbReference type="ARBA" id="ARBA00022679"/>
    </source>
</evidence>
<dbReference type="InterPro" id="IPR050447">
    <property type="entry name" value="Erg6_SMT_methyltransf"/>
</dbReference>
<keyword evidence="1" id="KW-0808">Transferase</keyword>
<protein>
    <submittedName>
        <fullName evidence="3">Cyclopropane fatty-acyl-phospholipid synthase-like methyltransferase</fullName>
    </submittedName>
</protein>
<name>A0ABS2S6R9_9PSEU</name>
<dbReference type="EMBL" id="JAFBCL010000001">
    <property type="protein sequence ID" value="MBM7811936.1"/>
    <property type="molecule type" value="Genomic_DNA"/>
</dbReference>
<evidence type="ECO:0000313" key="4">
    <source>
        <dbReference type="Proteomes" id="UP001195724"/>
    </source>
</evidence>